<keyword evidence="2" id="KW-1185">Reference proteome</keyword>
<dbReference type="AlphaFoldDB" id="A0A2P8VIP1"/>
<evidence type="ECO:0000313" key="2">
    <source>
        <dbReference type="Proteomes" id="UP000240212"/>
    </source>
</evidence>
<protein>
    <submittedName>
        <fullName evidence="1">Uncharacterized protein</fullName>
    </submittedName>
</protein>
<sequence>MTHETLEARYQHTSHQTQALWRAQPGMGDVMTQDYYDTGTLAPVTGIQPRPGPAIERLLADINALAGDDPLADAMPANGLHFTFLPVMLPRYRPSEQPEHLALLTRLWREYCAGHPLTLSRLRLVALPSQLLLAGIPDAHSLRQRAAFAQALLETPFRDDLLARHATTPLPAPFWHSTLLRYRAQRLPARFQRYFADHQQQDYGSVSAPVTLVMANYNWTQVQEIAS</sequence>
<proteinExistence type="predicted"/>
<dbReference type="RefSeq" id="WP_106877673.1">
    <property type="nucleotide sequence ID" value="NZ_PYEP01000005.1"/>
</dbReference>
<dbReference type="OrthoDB" id="6504253at2"/>
<comment type="caution">
    <text evidence="1">The sequence shown here is derived from an EMBL/GenBank/DDBJ whole genome shotgun (WGS) entry which is preliminary data.</text>
</comment>
<dbReference type="EMBL" id="PYEP01000005">
    <property type="protein sequence ID" value="PSN07340.1"/>
    <property type="molecule type" value="Genomic_DNA"/>
</dbReference>
<gene>
    <name evidence="1" type="ORF">C7G83_13925</name>
</gene>
<dbReference type="Proteomes" id="UP000240212">
    <property type="component" value="Unassembled WGS sequence"/>
</dbReference>
<accession>A0A2P8VIP1</accession>
<name>A0A2P8VIP1_9ENTR</name>
<reference evidence="1 2" key="1">
    <citation type="submission" date="2018-03" db="EMBL/GenBank/DDBJ databases">
        <title>Draft genome sequence of the first documented clinical Siccibacter turicensis isolate in Austria.</title>
        <authorList>
            <person name="Lepuschitz S."/>
            <person name="Pekard-Amenitsch S."/>
            <person name="Haunold R."/>
            <person name="Schill S."/>
            <person name="Mach R."/>
            <person name="Allerberger F."/>
            <person name="Ruppitsch W."/>
            <person name="Forsythe S.J."/>
        </authorList>
    </citation>
    <scope>NUCLEOTIDE SEQUENCE [LARGE SCALE GENOMIC DNA]</scope>
    <source>
        <strain evidence="1 2">6100069499-17</strain>
    </source>
</reference>
<evidence type="ECO:0000313" key="1">
    <source>
        <dbReference type="EMBL" id="PSN07340.1"/>
    </source>
</evidence>
<dbReference type="STRING" id="1388748.GCA_000463155_03621"/>
<organism evidence="1 2">
    <name type="scientific">Siccibacter turicensis</name>
    <dbReference type="NCBI Taxonomy" id="357233"/>
    <lineage>
        <taxon>Bacteria</taxon>
        <taxon>Pseudomonadati</taxon>
        <taxon>Pseudomonadota</taxon>
        <taxon>Gammaproteobacteria</taxon>
        <taxon>Enterobacterales</taxon>
        <taxon>Enterobacteriaceae</taxon>
        <taxon>Siccibacter</taxon>
    </lineage>
</organism>